<dbReference type="InterPro" id="IPR036038">
    <property type="entry name" value="Aminotransferase-like"/>
</dbReference>
<dbReference type="NCBIfam" id="TIGR00730">
    <property type="entry name" value="Rossman fold protein, TIGR00730 family"/>
    <property type="match status" value="1"/>
</dbReference>
<feature type="region of interest" description="Disordered" evidence="1">
    <location>
        <begin position="83"/>
        <end position="118"/>
    </location>
</feature>
<accession>A0AAX4JXF8</accession>
<protein>
    <recommendedName>
        <fullName evidence="4">TIGR00730 family protein</fullName>
    </recommendedName>
</protein>
<dbReference type="Proteomes" id="UP001355207">
    <property type="component" value="Chromosome 6"/>
</dbReference>
<dbReference type="InterPro" id="IPR031100">
    <property type="entry name" value="LOG_fam"/>
</dbReference>
<evidence type="ECO:0008006" key="4">
    <source>
        <dbReference type="Google" id="ProtNLM"/>
    </source>
</evidence>
<dbReference type="FunFam" id="3.40.50.450:FF:000045">
    <property type="entry name" value="Lysine decarboxylase"/>
    <property type="match status" value="1"/>
</dbReference>
<dbReference type="GO" id="GO:0016799">
    <property type="term" value="F:hydrolase activity, hydrolyzing N-glycosyl compounds"/>
    <property type="evidence" value="ECO:0007669"/>
    <property type="project" value="TreeGrafter"/>
</dbReference>
<dbReference type="InterPro" id="IPR001544">
    <property type="entry name" value="Aminotrans_IV"/>
</dbReference>
<evidence type="ECO:0000256" key="1">
    <source>
        <dbReference type="SAM" id="MobiDB-lite"/>
    </source>
</evidence>
<dbReference type="PANTHER" id="PTHR31223">
    <property type="entry name" value="LOG FAMILY PROTEIN YJL055W"/>
    <property type="match status" value="1"/>
</dbReference>
<dbReference type="InterPro" id="IPR043132">
    <property type="entry name" value="BCAT-like_C"/>
</dbReference>
<dbReference type="InterPro" id="IPR005269">
    <property type="entry name" value="LOG"/>
</dbReference>
<sequence length="541" mass="59978">MSVPSPFPAQAELKKPVCVFCGSSPGSLPLYTNASAAVGRALAEADIPLVYGGGRRGIMGVVSQACLKAGGYVHGIVPSALTERASEHTPAPSTPAGESSTSSSRNQSKEGQGEDMLADGYDEKFTTDVVGSMHERKLKMAKISQGGFIVLPGGYGTFEEALEMITWNQLGIHRLPILILNIGNFYTHLYAQFLSSVEAGFIAPNNLSLLKLVDLEGGEKANSDESKAEEWGKAALKALDEWELAEETGYGLDWSLKEKRAGGDESKLNAESSESNSISNIRLPEAIFTTIRYTSPCTTKPTTPITKESLPLLKLHFERLKEAFEYLSRRDGKDKWGNWPGEETIWEELKRDIEIMEKKSPGDFRVRIVIHPGGRIEINLIPAPKDAGLFKLLPTTSRSETQRPIILDPEITQVEQETSDEIDLRLYKTTNRTMYDEAFTRGDLVSPEIHPEVMLHTNQYILETTTSNIAILLPKQEKWLTPKLSNDKKPFLNGVMRRYLLQQGIIEEADITLETLNRVKIENSRIIGFNGLRGVWEGELL</sequence>
<dbReference type="EMBL" id="CP144103">
    <property type="protein sequence ID" value="WWC89939.1"/>
    <property type="molecule type" value="Genomic_DNA"/>
</dbReference>
<evidence type="ECO:0000313" key="3">
    <source>
        <dbReference type="Proteomes" id="UP001355207"/>
    </source>
</evidence>
<dbReference type="AlphaFoldDB" id="A0AAX4JXF8"/>
<dbReference type="SUPFAM" id="SSF102405">
    <property type="entry name" value="MCP/YpsA-like"/>
    <property type="match status" value="1"/>
</dbReference>
<organism evidence="2 3">
    <name type="scientific">Kwoniella dendrophila CBS 6074</name>
    <dbReference type="NCBI Taxonomy" id="1295534"/>
    <lineage>
        <taxon>Eukaryota</taxon>
        <taxon>Fungi</taxon>
        <taxon>Dikarya</taxon>
        <taxon>Basidiomycota</taxon>
        <taxon>Agaricomycotina</taxon>
        <taxon>Tremellomycetes</taxon>
        <taxon>Tremellales</taxon>
        <taxon>Cryptococcaceae</taxon>
        <taxon>Kwoniella</taxon>
    </lineage>
</organism>
<reference evidence="2 3" key="1">
    <citation type="submission" date="2024-01" db="EMBL/GenBank/DDBJ databases">
        <title>Comparative genomics of Cryptococcus and Kwoniella reveals pathogenesis evolution and contrasting modes of karyotype evolution via chromosome fusion or intercentromeric recombination.</title>
        <authorList>
            <person name="Coelho M.A."/>
            <person name="David-Palma M."/>
            <person name="Shea T."/>
            <person name="Bowers K."/>
            <person name="McGinley-Smith S."/>
            <person name="Mohammad A.W."/>
            <person name="Gnirke A."/>
            <person name="Yurkov A.M."/>
            <person name="Nowrousian M."/>
            <person name="Sun S."/>
            <person name="Cuomo C.A."/>
            <person name="Heitman J."/>
        </authorList>
    </citation>
    <scope>NUCLEOTIDE SEQUENCE [LARGE SCALE GENOMIC DNA]</scope>
    <source>
        <strain evidence="2 3">CBS 6074</strain>
    </source>
</reference>
<dbReference type="GO" id="GO:0009691">
    <property type="term" value="P:cytokinin biosynthetic process"/>
    <property type="evidence" value="ECO:0007669"/>
    <property type="project" value="InterPro"/>
</dbReference>
<dbReference type="Pfam" id="PF01063">
    <property type="entry name" value="Aminotran_4"/>
    <property type="match status" value="1"/>
</dbReference>
<dbReference type="PANTHER" id="PTHR31223:SF70">
    <property type="entry name" value="LOG FAMILY PROTEIN YJL055W"/>
    <property type="match status" value="1"/>
</dbReference>
<gene>
    <name evidence="2" type="ORF">L201_004868</name>
</gene>
<dbReference type="Pfam" id="PF03641">
    <property type="entry name" value="Lysine_decarbox"/>
    <property type="match status" value="1"/>
</dbReference>
<dbReference type="Gene3D" id="3.40.50.450">
    <property type="match status" value="1"/>
</dbReference>
<keyword evidence="3" id="KW-1185">Reference proteome</keyword>
<dbReference type="GO" id="GO:0005829">
    <property type="term" value="C:cytosol"/>
    <property type="evidence" value="ECO:0007669"/>
    <property type="project" value="TreeGrafter"/>
</dbReference>
<dbReference type="SUPFAM" id="SSF56752">
    <property type="entry name" value="D-aminoacid aminotransferase-like PLP-dependent enzymes"/>
    <property type="match status" value="1"/>
</dbReference>
<evidence type="ECO:0000313" key="2">
    <source>
        <dbReference type="EMBL" id="WWC89939.1"/>
    </source>
</evidence>
<proteinExistence type="predicted"/>
<dbReference type="GeneID" id="91095538"/>
<dbReference type="Gene3D" id="3.20.10.10">
    <property type="entry name" value="D-amino Acid Aminotransferase, subunit A, domain 2"/>
    <property type="match status" value="1"/>
</dbReference>
<name>A0AAX4JXF8_9TREE</name>
<dbReference type="RefSeq" id="XP_066076702.1">
    <property type="nucleotide sequence ID" value="XM_066220605.1"/>
</dbReference>
<feature type="compositionally biased region" description="Low complexity" evidence="1">
    <location>
        <begin position="89"/>
        <end position="104"/>
    </location>
</feature>